<dbReference type="eggNOG" id="KOG1202">
    <property type="taxonomic scope" value="Eukaryota"/>
</dbReference>
<dbReference type="InterPro" id="IPR009081">
    <property type="entry name" value="PP-bd_ACP"/>
</dbReference>
<dbReference type="Gene3D" id="3.10.129.110">
    <property type="entry name" value="Polyketide synthase dehydratase"/>
    <property type="match status" value="1"/>
</dbReference>
<evidence type="ECO:0000259" key="14">
    <source>
        <dbReference type="PROSITE" id="PS52019"/>
    </source>
</evidence>
<dbReference type="SUPFAM" id="SSF47336">
    <property type="entry name" value="ACP-like"/>
    <property type="match status" value="1"/>
</dbReference>
<dbReference type="VEuPathDB" id="FungiDB:MCYG_04442"/>
<keyword evidence="16" id="KW-1185">Reference proteome</keyword>
<evidence type="ECO:0000256" key="7">
    <source>
        <dbReference type="ARBA" id="ARBA00023268"/>
    </source>
</evidence>
<name>C5FNK9_ARTOC</name>
<dbReference type="SUPFAM" id="SSF52151">
    <property type="entry name" value="FabD/lysophospholipase-like"/>
    <property type="match status" value="1"/>
</dbReference>
<dbReference type="Gene3D" id="3.30.70.3290">
    <property type="match status" value="1"/>
</dbReference>
<dbReference type="OMA" id="FANVVDY"/>
<organism evidence="15 16">
    <name type="scientific">Arthroderma otae (strain ATCC MYA-4605 / CBS 113480)</name>
    <name type="common">Microsporum canis</name>
    <dbReference type="NCBI Taxonomy" id="554155"/>
    <lineage>
        <taxon>Eukaryota</taxon>
        <taxon>Fungi</taxon>
        <taxon>Dikarya</taxon>
        <taxon>Ascomycota</taxon>
        <taxon>Pezizomycotina</taxon>
        <taxon>Eurotiomycetes</taxon>
        <taxon>Eurotiomycetidae</taxon>
        <taxon>Onygenales</taxon>
        <taxon>Arthrodermataceae</taxon>
        <taxon>Microsporum</taxon>
    </lineage>
</organism>
<comment type="cofactor">
    <cofactor evidence="1">
        <name>pantetheine 4'-phosphate</name>
        <dbReference type="ChEBI" id="CHEBI:47942"/>
    </cofactor>
</comment>
<dbReference type="InterPro" id="IPR042104">
    <property type="entry name" value="PKS_dehydratase_sf"/>
</dbReference>
<protein>
    <recommendedName>
        <fullName evidence="3">Non-reducing polyketide synthase nscA</fullName>
    </recommendedName>
    <alternativeName>
        <fullName evidence="9">Conidial yellow pigment biosynthesis polyketide synthase nscA</fullName>
    </alternativeName>
    <alternativeName>
        <fullName evidence="10">Neosartoricin B biosynthesis protein A</fullName>
    </alternativeName>
</protein>
<dbReference type="OrthoDB" id="329835at2759"/>
<dbReference type="InterPro" id="IPR020841">
    <property type="entry name" value="PKS_Beta-ketoAc_synthase_dom"/>
</dbReference>
<dbReference type="STRING" id="554155.C5FNK9"/>
<dbReference type="HOGENOM" id="CLU_000022_6_1_1"/>
<dbReference type="InterPro" id="IPR036736">
    <property type="entry name" value="ACP-like_sf"/>
</dbReference>
<comment type="pathway">
    <text evidence="2">Secondary metabolite biosynthesis.</text>
</comment>
<evidence type="ECO:0000256" key="1">
    <source>
        <dbReference type="ARBA" id="ARBA00001957"/>
    </source>
</evidence>
<feature type="region of interest" description="N-terminal hotdog fold" evidence="11">
    <location>
        <begin position="1311"/>
        <end position="1450"/>
    </location>
</feature>
<evidence type="ECO:0000256" key="8">
    <source>
        <dbReference type="ARBA" id="ARBA00023315"/>
    </source>
</evidence>
<dbReference type="InterPro" id="IPR018201">
    <property type="entry name" value="Ketoacyl_synth_AS"/>
</dbReference>
<evidence type="ECO:0000256" key="11">
    <source>
        <dbReference type="PROSITE-ProRule" id="PRU01363"/>
    </source>
</evidence>
<keyword evidence="4" id="KW-0596">Phosphopantetheine</keyword>
<dbReference type="PROSITE" id="PS00606">
    <property type="entry name" value="KS3_1"/>
    <property type="match status" value="1"/>
</dbReference>
<dbReference type="InterPro" id="IPR016035">
    <property type="entry name" value="Acyl_Trfase/lysoPLipase"/>
</dbReference>
<dbReference type="PROSITE" id="PS52004">
    <property type="entry name" value="KS3_2"/>
    <property type="match status" value="1"/>
</dbReference>
<evidence type="ECO:0000256" key="3">
    <source>
        <dbReference type="ARBA" id="ARBA00018393"/>
    </source>
</evidence>
<evidence type="ECO:0000256" key="4">
    <source>
        <dbReference type="ARBA" id="ARBA00022450"/>
    </source>
</evidence>
<evidence type="ECO:0000256" key="9">
    <source>
        <dbReference type="ARBA" id="ARBA00031359"/>
    </source>
</evidence>
<dbReference type="InterPro" id="IPR049551">
    <property type="entry name" value="PKS_DH_C"/>
</dbReference>
<dbReference type="Pfam" id="PF00550">
    <property type="entry name" value="PP-binding"/>
    <property type="match status" value="1"/>
</dbReference>
<dbReference type="NCBIfam" id="TIGR04532">
    <property type="entry name" value="PT_fungal_PKS"/>
    <property type="match status" value="1"/>
</dbReference>
<dbReference type="CDD" id="cd00833">
    <property type="entry name" value="PKS"/>
    <property type="match status" value="1"/>
</dbReference>
<dbReference type="GO" id="GO:0044550">
    <property type="term" value="P:secondary metabolite biosynthetic process"/>
    <property type="evidence" value="ECO:0007669"/>
    <property type="project" value="TreeGrafter"/>
</dbReference>
<dbReference type="PANTHER" id="PTHR43775:SF24">
    <property type="entry name" value="NON-REDUCING POLYKETIDE SYNTHASE APTA-RELATED"/>
    <property type="match status" value="1"/>
</dbReference>
<keyword evidence="8" id="KW-0012">Acyltransferase</keyword>
<feature type="active site" description="Proton donor; for dehydratase activity" evidence="11">
    <location>
        <position position="1541"/>
    </location>
</feature>
<reference evidence="16" key="1">
    <citation type="journal article" date="2012" name="MBio">
        <title>Comparative genome analysis of Trichophyton rubrum and related dermatophytes reveals candidate genes involved in infection.</title>
        <authorList>
            <person name="Martinez D.A."/>
            <person name="Oliver B.G."/>
            <person name="Graeser Y."/>
            <person name="Goldberg J.M."/>
            <person name="Li W."/>
            <person name="Martinez-Rossi N.M."/>
            <person name="Monod M."/>
            <person name="Shelest E."/>
            <person name="Barton R.C."/>
            <person name="Birch E."/>
            <person name="Brakhage A.A."/>
            <person name="Chen Z."/>
            <person name="Gurr S.J."/>
            <person name="Heiman D."/>
            <person name="Heitman J."/>
            <person name="Kosti I."/>
            <person name="Rossi A."/>
            <person name="Saif S."/>
            <person name="Samalova M."/>
            <person name="Saunders C.W."/>
            <person name="Shea T."/>
            <person name="Summerbell R.C."/>
            <person name="Xu J."/>
            <person name="Young S."/>
            <person name="Zeng Q."/>
            <person name="Birren B.W."/>
            <person name="Cuomo C.A."/>
            <person name="White T.C."/>
        </authorList>
    </citation>
    <scope>NUCLEOTIDE SEQUENCE [LARGE SCALE GENOMIC DNA]</scope>
    <source>
        <strain evidence="16">ATCC MYA-4605 / CBS 113480</strain>
    </source>
</reference>
<evidence type="ECO:0000256" key="10">
    <source>
        <dbReference type="ARBA" id="ARBA00033379"/>
    </source>
</evidence>
<feature type="domain" description="PKS/mFAS DH" evidence="14">
    <location>
        <begin position="1311"/>
        <end position="1640"/>
    </location>
</feature>
<feature type="domain" description="Ketosynthase family 3 (KS3)" evidence="13">
    <location>
        <begin position="392"/>
        <end position="824"/>
    </location>
</feature>
<dbReference type="Pfam" id="PF22621">
    <property type="entry name" value="CurL-like_PKS_C"/>
    <property type="match status" value="1"/>
</dbReference>
<evidence type="ECO:0000256" key="6">
    <source>
        <dbReference type="ARBA" id="ARBA00022679"/>
    </source>
</evidence>
<accession>C5FNK9</accession>
<evidence type="ECO:0000256" key="5">
    <source>
        <dbReference type="ARBA" id="ARBA00022553"/>
    </source>
</evidence>
<dbReference type="InterPro" id="IPR014043">
    <property type="entry name" value="Acyl_transferase_dom"/>
</dbReference>
<dbReference type="InterPro" id="IPR014031">
    <property type="entry name" value="Ketoacyl_synth_C"/>
</dbReference>
<dbReference type="FunFam" id="3.10.129.110:FF:000001">
    <property type="entry name" value="Sterigmatocystin biosynthesis polyketide synthase"/>
    <property type="match status" value="1"/>
</dbReference>
<evidence type="ECO:0000259" key="12">
    <source>
        <dbReference type="PROSITE" id="PS50075"/>
    </source>
</evidence>
<keyword evidence="7" id="KW-0511">Multifunctional enzyme</keyword>
<feature type="region of interest" description="C-terminal hotdog fold" evidence="11">
    <location>
        <begin position="1480"/>
        <end position="1640"/>
    </location>
</feature>
<dbReference type="Pfam" id="PF00698">
    <property type="entry name" value="Acyl_transf_1"/>
    <property type="match status" value="1"/>
</dbReference>
<dbReference type="InterPro" id="IPR016036">
    <property type="entry name" value="Malonyl_transacylase_ACP-bd"/>
</dbReference>
<dbReference type="RefSeq" id="XP_002846705.1">
    <property type="nucleotide sequence ID" value="XM_002846659.1"/>
</dbReference>
<proteinExistence type="predicted"/>
<dbReference type="GO" id="GO:0004312">
    <property type="term" value="F:fatty acid synthase activity"/>
    <property type="evidence" value="ECO:0007669"/>
    <property type="project" value="TreeGrafter"/>
</dbReference>
<dbReference type="Gene3D" id="1.10.1200.10">
    <property type="entry name" value="ACP-like"/>
    <property type="match status" value="1"/>
</dbReference>
<keyword evidence="6" id="KW-0808">Transferase</keyword>
<evidence type="ECO:0000256" key="2">
    <source>
        <dbReference type="ARBA" id="ARBA00005179"/>
    </source>
</evidence>
<feature type="active site" description="Proton acceptor; for dehydratase activity" evidence="11">
    <location>
        <position position="1345"/>
    </location>
</feature>
<dbReference type="Proteomes" id="UP000002035">
    <property type="component" value="Unassembled WGS sequence"/>
</dbReference>
<dbReference type="SUPFAM" id="SSF55048">
    <property type="entry name" value="Probable ACP-binding domain of malonyl-CoA ACP transacylase"/>
    <property type="match status" value="1"/>
</dbReference>
<dbReference type="EMBL" id="DS995704">
    <property type="protein sequence ID" value="EEQ31623.1"/>
    <property type="molecule type" value="Genomic_DNA"/>
</dbReference>
<gene>
    <name evidence="15" type="ORF">MCYG_04442</name>
</gene>
<dbReference type="GeneID" id="9229817"/>
<dbReference type="Pfam" id="PF14765">
    <property type="entry name" value="PS-DH"/>
    <property type="match status" value="1"/>
</dbReference>
<dbReference type="PANTHER" id="PTHR43775">
    <property type="entry name" value="FATTY ACID SYNTHASE"/>
    <property type="match status" value="1"/>
</dbReference>
<dbReference type="GO" id="GO:0006633">
    <property type="term" value="P:fatty acid biosynthetic process"/>
    <property type="evidence" value="ECO:0007669"/>
    <property type="project" value="InterPro"/>
</dbReference>
<dbReference type="PROSITE" id="PS50075">
    <property type="entry name" value="CARRIER"/>
    <property type="match status" value="1"/>
</dbReference>
<sequence>MDEFTDTILFFSNDFPNDDLKGLFATLQQRARDSRFRNLATFLSECTVVVKEEIAKLPDNLRNDLPPFQSIPAIAAYYTSYGPGHGCSLAAGLEGVLLVALQIGMLIGHYESKGLTYTLPQPGTHLAGLSIGLFSAAAVSMSASISDLTITGPECARCAFRLGVHVERVSQLLEPRVTDGKLESWVYVVTGMGVDEIQQELDNYNFKTANPEICKVFISAADKNSVSVTGPPSRLKRAFLSSNRLRYSKHAPLPVYSGLCHASHLYNTADVESIVRWEDPSPVTLRKVVIPVFSPQNGTHFQASNSRELLEAMVSEILTGSIYTDSLTDGIVNSLSSASQCHFLQLRMSNIAKGVITTLQVELSQISLQEHDLINWTAEDGLAYCKPTSVRDSKLAIVGMSCRLPGGANNLEQFWDLLMDKRDVHTTVPSDRFDLETHFDPTGVTPNSTQTPYGNFIDNPGFFDAAFFNMSPREAETTDPMHRLALVTAYEALEMAGFSPNRTPSTNCKRFGTFYGVAGDDWREVNAGQNHGTYAVPGGERAFANGRINYFFKFSGPSFNIDTACSSGLAAVHAACASLWAGESDTVLAGGLSIITNPDNYCALGRGHFLSLTGQCKVWDKDADGYCRSDGIGSIVIKRLEDAEADNDNVLAVISSAATNHSADAISITHPHAGSQIENYKQVMHRAGVNPLDVTYVELHGTGTQAGDAVESESVTTVFAPVSSRHRPEQRLHLGACKSNIGHGEAAAGISSLIKTALIFQKGLIPPQFGDKDNVNPVVLKNIEKRNTGLTWEPTPWARGNKKRYALVNSFGAHGGNTSVLLEEAPPRQLVGIDNRDAHIISLSAKSRYSLRANAESLLQFLKGHLDTDLGDLSYTLFARRMHHSMRIAASVTSVPHAISWLESSLEEIGEIKSISSTIPPVVMMFTGQGAFYKSIGTQLYRDMPFYRTEVHQLDCLVQRLGFPSVEPYLSGSSQHEETDPSAIITQLSILVTEIALGRLWNLLGVHPSAVIGHSLGEYAAFVMAGVLSTVDAIFLVGIRASLIESKCNPSTHVMLSVRASVKTIEETCSGMAYELSCINGPQDVVISGHIDHIEGINKRLQQENIKTVVLDIPYAFHTSQMDPILDEFEEKARHVTFKPPQLPVISPLLGECVFDGKTIGAQYVRRASREPVKFVDALDAARDLGVADINAVWLEVGPHPICNTFVRNWSPGTAVFASIRRKEDNWTTMGTTIAALYRLGVRISPNEWFKPFEKTHQMLLLPSYRWNEKNYWIPYVGTWTLDKAYPKIQSPQGKERPLNLSSTFQTSSIQNILLDKVYTEEAKAEVETLSDLKHPSLFPSVEGHNMNGFGVATSSIWADMALTVGEYIYKRLVSDHDGEVAMNIVDMEVLHAQVVSTDKSTPHLIRVRAECQLADPTTTTVTWHHVEANDTGADAPFASCTVLYEDPKTWQREWSHVTHLVQSRIDELDRLAATGEGGANRLSRNMAYNLFRNVVDYSETYRGMQSVVMQDFEAVADVSLGDASRITKGGIWHSPPHCIDSIFHVGGLVLNGSDASNTRDFFYVTPGWGSCRMLRRFRAGDKFRSYVRMSPMASECGGKDENNALKNMFAGDVYVLQDGEVVAMLRTMKFRRVPRTLMDRFFSLSAVTSGAPAHAGKTITTTAMVKPESAVTQASKGDSSVAKPFASGAQPMKEITIAALAAEAAPVVSKSSPSDPVSEGIVCSCMKLISRETGLTTDQLQDDATFVELGVDSLMSLVLSEKLRDELSLDIKSSLFLECSDIKALKEWLLEYC</sequence>
<dbReference type="InterPro" id="IPR032088">
    <property type="entry name" value="SAT"/>
</dbReference>
<dbReference type="InterPro" id="IPR030918">
    <property type="entry name" value="PT_fungal_PKS"/>
</dbReference>
<dbReference type="InterPro" id="IPR050091">
    <property type="entry name" value="PKS_NRPS_Biosynth_Enz"/>
</dbReference>
<dbReference type="Pfam" id="PF16073">
    <property type="entry name" value="SAT"/>
    <property type="match status" value="1"/>
</dbReference>
<dbReference type="SUPFAM" id="SSF53901">
    <property type="entry name" value="Thiolase-like"/>
    <property type="match status" value="1"/>
</dbReference>
<dbReference type="Pfam" id="PF00109">
    <property type="entry name" value="ketoacyl-synt"/>
    <property type="match status" value="1"/>
</dbReference>
<dbReference type="SMART" id="SM00825">
    <property type="entry name" value="PKS_KS"/>
    <property type="match status" value="1"/>
</dbReference>
<evidence type="ECO:0000313" key="15">
    <source>
        <dbReference type="EMBL" id="EEQ31623.1"/>
    </source>
</evidence>
<feature type="domain" description="Carrier" evidence="12">
    <location>
        <begin position="1717"/>
        <end position="1794"/>
    </location>
</feature>
<dbReference type="SMART" id="SM00827">
    <property type="entry name" value="PKS_AT"/>
    <property type="match status" value="1"/>
</dbReference>
<dbReference type="Gene3D" id="3.40.47.10">
    <property type="match status" value="1"/>
</dbReference>
<evidence type="ECO:0000313" key="16">
    <source>
        <dbReference type="Proteomes" id="UP000002035"/>
    </source>
</evidence>
<dbReference type="Pfam" id="PF02801">
    <property type="entry name" value="Ketoacyl-synt_C"/>
    <property type="match status" value="1"/>
</dbReference>
<dbReference type="InterPro" id="IPR049900">
    <property type="entry name" value="PKS_mFAS_DH"/>
</dbReference>
<dbReference type="GO" id="GO:0004315">
    <property type="term" value="F:3-oxoacyl-[acyl-carrier-protein] synthase activity"/>
    <property type="evidence" value="ECO:0007669"/>
    <property type="project" value="InterPro"/>
</dbReference>
<dbReference type="FunFam" id="3.40.366.10:FF:000002">
    <property type="entry name" value="Probable polyketide synthase 2"/>
    <property type="match status" value="1"/>
</dbReference>
<evidence type="ECO:0000259" key="13">
    <source>
        <dbReference type="PROSITE" id="PS52004"/>
    </source>
</evidence>
<dbReference type="FunFam" id="1.10.1200.10:FF:000011">
    <property type="entry name" value="Sterigmatocystin biosynthesis polyketide synthase"/>
    <property type="match status" value="1"/>
</dbReference>
<dbReference type="PROSITE" id="PS52019">
    <property type="entry name" value="PKS_MFAS_DH"/>
    <property type="match status" value="1"/>
</dbReference>
<dbReference type="Gene3D" id="3.40.366.10">
    <property type="entry name" value="Malonyl-Coenzyme A Acyl Carrier Protein, domain 2"/>
    <property type="match status" value="2"/>
</dbReference>
<dbReference type="InterPro" id="IPR014030">
    <property type="entry name" value="Ketoacyl_synth_N"/>
</dbReference>
<dbReference type="InterPro" id="IPR001227">
    <property type="entry name" value="Ac_transferase_dom_sf"/>
</dbReference>
<dbReference type="InterPro" id="IPR016039">
    <property type="entry name" value="Thiolase-like"/>
</dbReference>
<keyword evidence="5" id="KW-0597">Phosphoprotein</keyword>